<protein>
    <submittedName>
        <fullName evidence="1">Uncharacterized protein</fullName>
    </submittedName>
</protein>
<evidence type="ECO:0000313" key="2">
    <source>
        <dbReference type="Proteomes" id="UP001300502"/>
    </source>
</evidence>
<sequence>MQQLHAKRLSLVLNQTLRLVVGVHTKHTGESIPALYIELGIPSMKSLIKGLRGRLWAKGPTIRTWISVLCRLISTFRKGTWVKSIKPWLMRGLTVREVSRKWLTAGKMPQPHTWREYR</sequence>
<proteinExistence type="predicted"/>
<name>A0AAV9I9F4_9RHOD</name>
<gene>
    <name evidence="1" type="ORF">GAYE_SCF00G1881</name>
</gene>
<reference evidence="1 2" key="1">
    <citation type="submission" date="2022-07" db="EMBL/GenBank/DDBJ databases">
        <title>Genome-wide signatures of adaptation to extreme environments.</title>
        <authorList>
            <person name="Cho C.H."/>
            <person name="Yoon H.S."/>
        </authorList>
    </citation>
    <scope>NUCLEOTIDE SEQUENCE [LARGE SCALE GENOMIC DNA]</scope>
    <source>
        <strain evidence="1 2">108.79 E11</strain>
    </source>
</reference>
<comment type="caution">
    <text evidence="1">The sequence shown here is derived from an EMBL/GenBank/DDBJ whole genome shotgun (WGS) entry which is preliminary data.</text>
</comment>
<dbReference type="AlphaFoldDB" id="A0AAV9I9F4"/>
<evidence type="ECO:0000313" key="1">
    <source>
        <dbReference type="EMBL" id="KAK4523983.1"/>
    </source>
</evidence>
<accession>A0AAV9I9F4</accession>
<dbReference type="Proteomes" id="UP001300502">
    <property type="component" value="Unassembled WGS sequence"/>
</dbReference>
<dbReference type="EMBL" id="JANCYU010000020">
    <property type="protein sequence ID" value="KAK4523983.1"/>
    <property type="molecule type" value="Genomic_DNA"/>
</dbReference>
<keyword evidence="2" id="KW-1185">Reference proteome</keyword>
<organism evidence="1 2">
    <name type="scientific">Galdieria yellowstonensis</name>
    <dbReference type="NCBI Taxonomy" id="3028027"/>
    <lineage>
        <taxon>Eukaryota</taxon>
        <taxon>Rhodophyta</taxon>
        <taxon>Bangiophyceae</taxon>
        <taxon>Galdieriales</taxon>
        <taxon>Galdieriaceae</taxon>
        <taxon>Galdieria</taxon>
    </lineage>
</organism>